<reference evidence="1 2" key="1">
    <citation type="submission" date="2018-10" db="EMBL/GenBank/DDBJ databases">
        <title>Genomic Encyclopedia of Archaeal and Bacterial Type Strains, Phase II (KMG-II): from individual species to whole genera.</title>
        <authorList>
            <person name="Goeker M."/>
        </authorList>
    </citation>
    <scope>NUCLEOTIDE SEQUENCE [LARGE SCALE GENOMIC DNA]</scope>
    <source>
        <strain evidence="1 2">DSM 29317</strain>
    </source>
</reference>
<dbReference type="PROSITE" id="PS51257">
    <property type="entry name" value="PROKAR_LIPOPROTEIN"/>
    <property type="match status" value="1"/>
</dbReference>
<name>A0A498A5M2_9RHOB</name>
<evidence type="ECO:0000313" key="2">
    <source>
        <dbReference type="Proteomes" id="UP000271700"/>
    </source>
</evidence>
<dbReference type="EMBL" id="RCCT01000001">
    <property type="protein sequence ID" value="RLK11106.1"/>
    <property type="molecule type" value="Genomic_DNA"/>
</dbReference>
<sequence>MKLLPSIFLVLATASCANIPELEGSETAALRKAPYPKLIALDPALGAPTDPVSEAEEVEEDLSTRGEALAKKAEALQNAEIN</sequence>
<organism evidence="1 2">
    <name type="scientific">Ruegeria conchae</name>
    <dbReference type="NCBI Taxonomy" id="981384"/>
    <lineage>
        <taxon>Bacteria</taxon>
        <taxon>Pseudomonadati</taxon>
        <taxon>Pseudomonadota</taxon>
        <taxon>Alphaproteobacteria</taxon>
        <taxon>Rhodobacterales</taxon>
        <taxon>Roseobacteraceae</taxon>
        <taxon>Ruegeria</taxon>
    </lineage>
</organism>
<keyword evidence="2" id="KW-1185">Reference proteome</keyword>
<dbReference type="AlphaFoldDB" id="A0A498A5M2"/>
<protein>
    <submittedName>
        <fullName evidence="1">Uncharacterized protein</fullName>
    </submittedName>
</protein>
<dbReference type="STRING" id="981384.GCA_000192475_01899"/>
<accession>A0A498A5M2</accession>
<evidence type="ECO:0000313" key="1">
    <source>
        <dbReference type="EMBL" id="RLK11106.1"/>
    </source>
</evidence>
<proteinExistence type="predicted"/>
<gene>
    <name evidence="1" type="ORF">CLV75_1099</name>
</gene>
<dbReference type="OrthoDB" id="7872359at2"/>
<dbReference type="Proteomes" id="UP000271700">
    <property type="component" value="Unassembled WGS sequence"/>
</dbReference>
<comment type="caution">
    <text evidence="1">The sequence shown here is derived from an EMBL/GenBank/DDBJ whole genome shotgun (WGS) entry which is preliminary data.</text>
</comment>